<dbReference type="GO" id="GO:0016874">
    <property type="term" value="F:ligase activity"/>
    <property type="evidence" value="ECO:0007669"/>
    <property type="project" value="UniProtKB-KW"/>
</dbReference>
<dbReference type="RefSeq" id="WP_206088200.1">
    <property type="nucleotide sequence ID" value="NZ_CP065053.1"/>
</dbReference>
<keyword evidence="7 9" id="KW-0030">Aminoacyl-tRNA synthetase</keyword>
<keyword evidence="5 9" id="KW-0067">ATP-binding</keyword>
<keyword evidence="6 9" id="KW-0648">Protein biosynthesis</keyword>
<dbReference type="PANTHER" id="PTHR45765:SF1">
    <property type="entry name" value="METHIONINE--TRNA LIGASE, CYTOPLASMIC"/>
    <property type="match status" value="1"/>
</dbReference>
<dbReference type="Gene3D" id="2.20.28.20">
    <property type="entry name" value="Methionyl-tRNA synthetase, Zn-domain"/>
    <property type="match status" value="1"/>
</dbReference>
<dbReference type="InterPro" id="IPR023458">
    <property type="entry name" value="Met-tRNA_ligase_1"/>
</dbReference>
<dbReference type="InterPro" id="IPR015413">
    <property type="entry name" value="Methionyl/Leucyl_tRNA_Synth"/>
</dbReference>
<evidence type="ECO:0000259" key="10">
    <source>
        <dbReference type="Pfam" id="PF09334"/>
    </source>
</evidence>
<protein>
    <submittedName>
        <fullName evidence="11">Class I tRNA ligase family protein</fullName>
    </submittedName>
</protein>
<dbReference type="Gene3D" id="3.40.50.620">
    <property type="entry name" value="HUPs"/>
    <property type="match status" value="1"/>
</dbReference>
<organism evidence="11 12">
    <name type="scientific">Massilia antarctica</name>
    <dbReference type="NCBI Taxonomy" id="2765360"/>
    <lineage>
        <taxon>Bacteria</taxon>
        <taxon>Pseudomonadati</taxon>
        <taxon>Pseudomonadota</taxon>
        <taxon>Betaproteobacteria</taxon>
        <taxon>Burkholderiales</taxon>
        <taxon>Oxalobacteraceae</taxon>
        <taxon>Telluria group</taxon>
        <taxon>Massilia</taxon>
    </lineage>
</organism>
<dbReference type="PROSITE" id="PS00178">
    <property type="entry name" value="AA_TRNA_LIGASE_I"/>
    <property type="match status" value="1"/>
</dbReference>
<evidence type="ECO:0000256" key="6">
    <source>
        <dbReference type="ARBA" id="ARBA00022917"/>
    </source>
</evidence>
<sequence length="546" mass="59081">MFPSPRQGESYLLIPVPPTPNGRLHLGHIAGPYLRMDVLARRLRQHGAQVALYTGTDCHDSYVLWRAEQDDKSPTAVCRGFHAGIAEDLALMRIEVDGFVDTLEGEGRALQEDYARDALERLLASGDAVIRAEQIPFDLSTQEAIVGCWLTGHCPSCGSDCAGYFCEGCGTHFRPEQMVDATPRKAHAKVGLRTVENVFLRIPDSAAHLERLHAMGVAPEVCDVVARFLAVPGNEFRLTVPISWGLAWPADPSGCPRAIFEILWEMFTYGHLHARQAGLEAHAWQRDSATKIVVGFGIDNTIPLLVGGVGVLAALPSCKPPAHALTNFFINLEGEKFSTSRKHAIWAADTARALDGNVDALRYYLCTISPDHGVTNFSVTQFATVVNHTVAQETMEAVRAAVHQGHAAAIDKPVSAPDAALIARFGTALAAQDANLQPSRVTLAPVVQEIAAWVADTSASAPTGAQAYWWAKAFACLAYPVMPQLACAVWQTLGHKGDPWLKHFHDTPACGDLAQFDALHAPQILPAQLDALLPPYLQSTHTGKES</sequence>
<reference evidence="11 12" key="1">
    <citation type="submission" date="2020-11" db="EMBL/GenBank/DDBJ databases">
        <authorList>
            <person name="Sun Q."/>
        </authorList>
    </citation>
    <scope>NUCLEOTIDE SEQUENCE [LARGE SCALE GENOMIC DNA]</scope>
    <source>
        <strain evidence="11 12">P8398</strain>
    </source>
</reference>
<evidence type="ECO:0000256" key="5">
    <source>
        <dbReference type="ARBA" id="ARBA00022840"/>
    </source>
</evidence>
<dbReference type="Proteomes" id="UP000662888">
    <property type="component" value="Chromosome"/>
</dbReference>
<keyword evidence="4 9" id="KW-0547">Nucleotide-binding</keyword>
<evidence type="ECO:0000256" key="2">
    <source>
        <dbReference type="ARBA" id="ARBA00022490"/>
    </source>
</evidence>
<dbReference type="EMBL" id="CP065053">
    <property type="protein sequence ID" value="QPI48590.1"/>
    <property type="molecule type" value="Genomic_DNA"/>
</dbReference>
<dbReference type="SUPFAM" id="SSF52374">
    <property type="entry name" value="Nucleotidylyl transferase"/>
    <property type="match status" value="1"/>
</dbReference>
<comment type="catalytic activity">
    <reaction evidence="8">
        <text>tRNA(Met) + L-methionine + ATP = L-methionyl-tRNA(Met) + AMP + diphosphate</text>
        <dbReference type="Rhea" id="RHEA:13481"/>
        <dbReference type="Rhea" id="RHEA-COMP:9667"/>
        <dbReference type="Rhea" id="RHEA-COMP:9698"/>
        <dbReference type="ChEBI" id="CHEBI:30616"/>
        <dbReference type="ChEBI" id="CHEBI:33019"/>
        <dbReference type="ChEBI" id="CHEBI:57844"/>
        <dbReference type="ChEBI" id="CHEBI:78442"/>
        <dbReference type="ChEBI" id="CHEBI:78530"/>
        <dbReference type="ChEBI" id="CHEBI:456215"/>
        <dbReference type="EC" id="6.1.1.10"/>
    </reaction>
</comment>
<evidence type="ECO:0000256" key="7">
    <source>
        <dbReference type="ARBA" id="ARBA00023146"/>
    </source>
</evidence>
<dbReference type="PANTHER" id="PTHR45765">
    <property type="entry name" value="METHIONINE--TRNA LIGASE"/>
    <property type="match status" value="1"/>
</dbReference>
<keyword evidence="3 9" id="KW-0436">Ligase</keyword>
<evidence type="ECO:0000313" key="12">
    <source>
        <dbReference type="Proteomes" id="UP000662888"/>
    </source>
</evidence>
<dbReference type="InterPro" id="IPR009080">
    <property type="entry name" value="tRNAsynth_Ia_anticodon-bd"/>
</dbReference>
<feature type="domain" description="Methionyl/Leucyl tRNA synthetase" evidence="10">
    <location>
        <begin position="20"/>
        <end position="396"/>
    </location>
</feature>
<evidence type="ECO:0000256" key="4">
    <source>
        <dbReference type="ARBA" id="ARBA00022741"/>
    </source>
</evidence>
<proteinExistence type="inferred from homology"/>
<dbReference type="InterPro" id="IPR001412">
    <property type="entry name" value="aa-tRNA-synth_I_CS"/>
</dbReference>
<dbReference type="InterPro" id="IPR014729">
    <property type="entry name" value="Rossmann-like_a/b/a_fold"/>
</dbReference>
<dbReference type="InterPro" id="IPR029038">
    <property type="entry name" value="MetRS_Zn"/>
</dbReference>
<evidence type="ECO:0000256" key="9">
    <source>
        <dbReference type="RuleBase" id="RU363039"/>
    </source>
</evidence>
<evidence type="ECO:0000256" key="1">
    <source>
        <dbReference type="ARBA" id="ARBA00008258"/>
    </source>
</evidence>
<keyword evidence="12" id="KW-1185">Reference proteome</keyword>
<keyword evidence="2" id="KW-0963">Cytoplasm</keyword>
<evidence type="ECO:0000256" key="3">
    <source>
        <dbReference type="ARBA" id="ARBA00022598"/>
    </source>
</evidence>
<gene>
    <name evidence="11" type="ORF">IV454_24135</name>
</gene>
<dbReference type="Pfam" id="PF09334">
    <property type="entry name" value="tRNA-synt_1g"/>
    <property type="match status" value="1"/>
</dbReference>
<comment type="similarity">
    <text evidence="1">Belongs to the class-I aminoacyl-tRNA synthetase family. MetG type 1 subfamily.</text>
</comment>
<name>A0AA49A7H2_9BURK</name>
<evidence type="ECO:0000256" key="8">
    <source>
        <dbReference type="ARBA" id="ARBA00047364"/>
    </source>
</evidence>
<dbReference type="SUPFAM" id="SSF47323">
    <property type="entry name" value="Anticodon-binding domain of a subclass of class I aminoacyl-tRNA synthetases"/>
    <property type="match status" value="1"/>
</dbReference>
<accession>A0AA49A7H2</accession>
<evidence type="ECO:0000313" key="11">
    <source>
        <dbReference type="EMBL" id="QPI48590.1"/>
    </source>
</evidence>